<feature type="region of interest" description="Disordered" evidence="1">
    <location>
        <begin position="131"/>
        <end position="168"/>
    </location>
</feature>
<dbReference type="EMBL" id="JBFDAA010000022">
    <property type="protein sequence ID" value="KAL1110346.1"/>
    <property type="molecule type" value="Genomic_DNA"/>
</dbReference>
<keyword evidence="3" id="KW-1185">Reference proteome</keyword>
<comment type="caution">
    <text evidence="2">The sequence shown here is derived from an EMBL/GenBank/DDBJ whole genome shotgun (WGS) entry which is preliminary data.</text>
</comment>
<protein>
    <submittedName>
        <fullName evidence="2">Uncharacterized protein</fullName>
    </submittedName>
</protein>
<name>A0ABD0XT40_9HEMI</name>
<sequence>MASMRRNMFYQNKKQETTEIGTRNLPPFCDDRTIKASFFLLEKSVNLLITSLKETKKCLVIEQPTRMILRAKRMRIIGKLPGICTPENSIVFDNKGKSEVLLRYFAGAHKEAAERKGFGGEKVKSRVKETVKAAGQEERTTAAARRRVSKSSNTNGKKDQETMQWLEP</sequence>
<dbReference type="Proteomes" id="UP001558652">
    <property type="component" value="Unassembled WGS sequence"/>
</dbReference>
<evidence type="ECO:0000313" key="2">
    <source>
        <dbReference type="EMBL" id="KAL1110346.1"/>
    </source>
</evidence>
<proteinExistence type="predicted"/>
<accession>A0ABD0XT40</accession>
<organism evidence="2 3">
    <name type="scientific">Ranatra chinensis</name>
    <dbReference type="NCBI Taxonomy" id="642074"/>
    <lineage>
        <taxon>Eukaryota</taxon>
        <taxon>Metazoa</taxon>
        <taxon>Ecdysozoa</taxon>
        <taxon>Arthropoda</taxon>
        <taxon>Hexapoda</taxon>
        <taxon>Insecta</taxon>
        <taxon>Pterygota</taxon>
        <taxon>Neoptera</taxon>
        <taxon>Paraneoptera</taxon>
        <taxon>Hemiptera</taxon>
        <taxon>Heteroptera</taxon>
        <taxon>Panheteroptera</taxon>
        <taxon>Nepomorpha</taxon>
        <taxon>Nepidae</taxon>
        <taxon>Ranatrinae</taxon>
        <taxon>Ranatra</taxon>
    </lineage>
</organism>
<evidence type="ECO:0000256" key="1">
    <source>
        <dbReference type="SAM" id="MobiDB-lite"/>
    </source>
</evidence>
<reference evidence="2 3" key="1">
    <citation type="submission" date="2024-07" db="EMBL/GenBank/DDBJ databases">
        <title>Chromosome-level genome assembly of the water stick insect Ranatra chinensis (Heteroptera: Nepidae).</title>
        <authorList>
            <person name="Liu X."/>
        </authorList>
    </citation>
    <scope>NUCLEOTIDE SEQUENCE [LARGE SCALE GENOMIC DNA]</scope>
    <source>
        <strain evidence="2">Cailab_2021Rc</strain>
        <tissue evidence="2">Muscle</tissue>
    </source>
</reference>
<feature type="compositionally biased region" description="Basic and acidic residues" evidence="1">
    <location>
        <begin position="131"/>
        <end position="140"/>
    </location>
</feature>
<gene>
    <name evidence="2" type="ORF">AAG570_007877</name>
</gene>
<evidence type="ECO:0000313" key="3">
    <source>
        <dbReference type="Proteomes" id="UP001558652"/>
    </source>
</evidence>
<dbReference type="AlphaFoldDB" id="A0ABD0XT40"/>